<accession>A0A426QGS0</accession>
<keyword evidence="5" id="KW-0282">Flagellum</keyword>
<feature type="compositionally biased region" description="Polar residues" evidence="4">
    <location>
        <begin position="137"/>
        <end position="153"/>
    </location>
</feature>
<dbReference type="InterPro" id="IPR036679">
    <property type="entry name" value="FlgN-like_sf"/>
</dbReference>
<keyword evidence="5" id="KW-0966">Cell projection</keyword>
<evidence type="ECO:0000256" key="1">
    <source>
        <dbReference type="ARBA" id="ARBA00002397"/>
    </source>
</evidence>
<comment type="similarity">
    <text evidence="2">Belongs to the FlgN family.</text>
</comment>
<keyword evidence="3" id="KW-1005">Bacterial flagellum biogenesis</keyword>
<evidence type="ECO:0000256" key="3">
    <source>
        <dbReference type="ARBA" id="ARBA00022795"/>
    </source>
</evidence>
<dbReference type="InterPro" id="IPR007809">
    <property type="entry name" value="FlgN-like"/>
</dbReference>
<sequence length="161" mass="17473">MQAAECRSTLTALIEREQHTLAALNAILDAEFQALQTQDTAALEQAAVAKAERMQDIEGMERRLAELLGHAGYGHDRDGIEACIAWCDSTGVLTGRWQTLLESLQQCQERNRHNGAAIETHRRHTRSALAVLRGQSPAPSTYAASGHTDTGDTGTRPLAKA</sequence>
<dbReference type="Gene3D" id="1.20.58.300">
    <property type="entry name" value="FlgN-like"/>
    <property type="match status" value="1"/>
</dbReference>
<dbReference type="GO" id="GO:0044780">
    <property type="term" value="P:bacterial-type flagellum assembly"/>
    <property type="evidence" value="ECO:0007669"/>
    <property type="project" value="InterPro"/>
</dbReference>
<evidence type="ECO:0000256" key="2">
    <source>
        <dbReference type="ARBA" id="ARBA00007703"/>
    </source>
</evidence>
<keyword evidence="6" id="KW-1185">Reference proteome</keyword>
<feature type="region of interest" description="Disordered" evidence="4">
    <location>
        <begin position="133"/>
        <end position="161"/>
    </location>
</feature>
<organism evidence="5 6">
    <name type="scientific">Thiohalobacter thiocyanaticus</name>
    <dbReference type="NCBI Taxonomy" id="585455"/>
    <lineage>
        <taxon>Bacteria</taxon>
        <taxon>Pseudomonadati</taxon>
        <taxon>Pseudomonadota</taxon>
        <taxon>Gammaproteobacteria</taxon>
        <taxon>Thiohalobacterales</taxon>
        <taxon>Thiohalobacteraceae</taxon>
        <taxon>Thiohalobacter</taxon>
    </lineage>
</organism>
<comment type="function">
    <text evidence="1">Required for the efficient initiation of filament assembly.</text>
</comment>
<proteinExistence type="inferred from homology"/>
<comment type="caution">
    <text evidence="5">The sequence shown here is derived from an EMBL/GenBank/DDBJ whole genome shotgun (WGS) entry which is preliminary data.</text>
</comment>
<evidence type="ECO:0000313" key="6">
    <source>
        <dbReference type="Proteomes" id="UP000287798"/>
    </source>
</evidence>
<name>A0A426QGS0_9GAMM</name>
<dbReference type="SUPFAM" id="SSF140566">
    <property type="entry name" value="FlgN-like"/>
    <property type="match status" value="1"/>
</dbReference>
<dbReference type="EMBL" id="QZMU01000001">
    <property type="protein sequence ID" value="RRQ20949.1"/>
    <property type="molecule type" value="Genomic_DNA"/>
</dbReference>
<dbReference type="RefSeq" id="WP_125180163.1">
    <property type="nucleotide sequence ID" value="NZ_QZMU01000001.1"/>
</dbReference>
<dbReference type="AlphaFoldDB" id="A0A426QGS0"/>
<gene>
    <name evidence="5" type="ORF">D6C00_02500</name>
</gene>
<reference evidence="5 6" key="1">
    <citation type="journal article" date="2010" name="Int. J. Syst. Evol. Microbiol.">
        <title>Thiohalobacter thiocyanaticus gen. nov., sp. nov., a moderately halophilic, sulfur-oxidizing gammaproteobacterium from hypersaline lakes, that utilizes thiocyanate.</title>
        <authorList>
            <person name="Sorokin D.Y."/>
            <person name="Kovaleva O.L."/>
            <person name="Tourova T.P."/>
            <person name="Muyzer G."/>
        </authorList>
    </citation>
    <scope>NUCLEOTIDE SEQUENCE [LARGE SCALE GENOMIC DNA]</scope>
    <source>
        <strain evidence="5 6">Hrh1</strain>
    </source>
</reference>
<dbReference type="Pfam" id="PF05130">
    <property type="entry name" value="FlgN"/>
    <property type="match status" value="1"/>
</dbReference>
<protein>
    <submittedName>
        <fullName evidence="5">Flagellar protein FlgN</fullName>
    </submittedName>
</protein>
<dbReference type="Proteomes" id="UP000287798">
    <property type="component" value="Unassembled WGS sequence"/>
</dbReference>
<evidence type="ECO:0000256" key="4">
    <source>
        <dbReference type="SAM" id="MobiDB-lite"/>
    </source>
</evidence>
<dbReference type="OrthoDB" id="5298520at2"/>
<evidence type="ECO:0000313" key="5">
    <source>
        <dbReference type="EMBL" id="RRQ20949.1"/>
    </source>
</evidence>
<keyword evidence="5" id="KW-0969">Cilium</keyword>